<evidence type="ECO:0000256" key="7">
    <source>
        <dbReference type="ARBA" id="ARBA00031961"/>
    </source>
</evidence>
<dbReference type="Proteomes" id="UP000198287">
    <property type="component" value="Unassembled WGS sequence"/>
</dbReference>
<dbReference type="AlphaFoldDB" id="A0A226DIT1"/>
<evidence type="ECO:0000313" key="8">
    <source>
        <dbReference type="EMBL" id="OXA45173.1"/>
    </source>
</evidence>
<dbReference type="InterPro" id="IPR021629">
    <property type="entry name" value="Mediator_Med23"/>
</dbReference>
<comment type="subcellular location">
    <subcellularLocation>
        <location evidence="1">Nucleus</location>
    </subcellularLocation>
</comment>
<comment type="caution">
    <text evidence="8">The sequence shown here is derived from an EMBL/GenBank/DDBJ whole genome shotgun (WGS) entry which is preliminary data.</text>
</comment>
<keyword evidence="9" id="KW-1185">Reference proteome</keyword>
<evidence type="ECO:0000313" key="9">
    <source>
        <dbReference type="Proteomes" id="UP000198287"/>
    </source>
</evidence>
<keyword evidence="4" id="KW-0805">Transcription regulation</keyword>
<dbReference type="GO" id="GO:0006357">
    <property type="term" value="P:regulation of transcription by RNA polymerase II"/>
    <property type="evidence" value="ECO:0007669"/>
    <property type="project" value="TreeGrafter"/>
</dbReference>
<evidence type="ECO:0000256" key="1">
    <source>
        <dbReference type="ARBA" id="ARBA00004123"/>
    </source>
</evidence>
<accession>A0A226DIT1</accession>
<dbReference type="OrthoDB" id="9982951at2759"/>
<evidence type="ECO:0000256" key="4">
    <source>
        <dbReference type="ARBA" id="ARBA00023015"/>
    </source>
</evidence>
<protein>
    <recommendedName>
        <fullName evidence="3">Mediator of RNA polymerase II transcription subunit 23</fullName>
    </recommendedName>
    <alternativeName>
        <fullName evidence="7">Mediator complex subunit 23</fullName>
    </alternativeName>
</protein>
<gene>
    <name evidence="8" type="ORF">Fcan01_19976</name>
</gene>
<evidence type="ECO:0000256" key="3">
    <source>
        <dbReference type="ARBA" id="ARBA00019696"/>
    </source>
</evidence>
<keyword evidence="6" id="KW-0539">Nucleus</keyword>
<sequence length="621" mass="70055">MGNFYCDHGPGYHAFFHGYENQQHPPPGLHQMAALFSYRGKYLDLSNCGSESRKTSTGATWEEGRLSQTSHAIVWRDTSAAFLFLSREIRDFMAEWQQHCYPAGASDQGSLPYDKELLKPQNRLLRYILEQPYSRDMACAILGLQKQHKLRCAALEERLVELILAAMERTEVEMGQTLDGQSSDEALPSTLSLWQHLSTQLIFFVLFQFASFPVIVTNLYIKISDVKLFKGRDFLMWILLQFISGSIQKNPLSDFLPVLRLYDVLYPEKEPLPVPDMTKPVATAQMSATCIWIHILKKAQGENQTLPRPLPSTLKNQYDYLQSMVQPSSSQIPLQVNDHCYRVALLCNAYSTNQEHFSRPMAALVEAIHGSTTGTPTANLSPTTPLSVQCLDSLTVHTKMSLIHNIVTHIMKVAQSKSNQNLAPALIETYARLLVYMEIESLGIKGFISQLLPAVYKSQAWGILHTLLEMFCYRLHHIQPHYRVQLLTHLHSLATNTHTSSAQLHLCVEMTSLRLITGFNSVDVQTQLSRVTGETKSLVSTESEELNRALVLTIARAIHVGVLALQKVSKHLPTPTVPHQFLKRVPPTADLLQPVRQNHTFTSTPTLYFPFPCNLARVNPN</sequence>
<dbReference type="GO" id="GO:0005667">
    <property type="term" value="C:transcription regulator complex"/>
    <property type="evidence" value="ECO:0007669"/>
    <property type="project" value="TreeGrafter"/>
</dbReference>
<dbReference type="PANTHER" id="PTHR12691">
    <property type="entry name" value="MEDIATOR OF RNA POLYMERASE II TRANSCRIPTION SUBUNIT 23"/>
    <property type="match status" value="1"/>
</dbReference>
<dbReference type="PANTHER" id="PTHR12691:SF10">
    <property type="entry name" value="MEDIATOR OF RNA POLYMERASE II TRANSCRIPTION SUBUNIT 23"/>
    <property type="match status" value="1"/>
</dbReference>
<reference evidence="8 9" key="1">
    <citation type="submission" date="2015-12" db="EMBL/GenBank/DDBJ databases">
        <title>The genome of Folsomia candida.</title>
        <authorList>
            <person name="Faddeeva A."/>
            <person name="Derks M.F."/>
            <person name="Anvar Y."/>
            <person name="Smit S."/>
            <person name="Van Straalen N."/>
            <person name="Roelofs D."/>
        </authorList>
    </citation>
    <scope>NUCLEOTIDE SEQUENCE [LARGE SCALE GENOMIC DNA]</scope>
    <source>
        <strain evidence="8 9">VU population</strain>
        <tissue evidence="8">Whole body</tissue>
    </source>
</reference>
<evidence type="ECO:0000256" key="6">
    <source>
        <dbReference type="ARBA" id="ARBA00023242"/>
    </source>
</evidence>
<keyword evidence="5" id="KW-0804">Transcription</keyword>
<dbReference type="EMBL" id="LNIX01000018">
    <property type="protein sequence ID" value="OXA45173.1"/>
    <property type="molecule type" value="Genomic_DNA"/>
</dbReference>
<dbReference type="STRING" id="158441.A0A226DIT1"/>
<dbReference type="GO" id="GO:0010628">
    <property type="term" value="P:positive regulation of gene expression"/>
    <property type="evidence" value="ECO:0007669"/>
    <property type="project" value="TreeGrafter"/>
</dbReference>
<evidence type="ECO:0000256" key="5">
    <source>
        <dbReference type="ARBA" id="ARBA00023163"/>
    </source>
</evidence>
<dbReference type="Pfam" id="PF11573">
    <property type="entry name" value="Med23"/>
    <property type="match status" value="1"/>
</dbReference>
<organism evidence="8 9">
    <name type="scientific">Folsomia candida</name>
    <name type="common">Springtail</name>
    <dbReference type="NCBI Taxonomy" id="158441"/>
    <lineage>
        <taxon>Eukaryota</taxon>
        <taxon>Metazoa</taxon>
        <taxon>Ecdysozoa</taxon>
        <taxon>Arthropoda</taxon>
        <taxon>Hexapoda</taxon>
        <taxon>Collembola</taxon>
        <taxon>Entomobryomorpha</taxon>
        <taxon>Isotomoidea</taxon>
        <taxon>Isotomidae</taxon>
        <taxon>Proisotominae</taxon>
        <taxon>Folsomia</taxon>
    </lineage>
</organism>
<name>A0A226DIT1_FOLCA</name>
<comment type="similarity">
    <text evidence="2">Belongs to the Mediator complex subunit 23 family.</text>
</comment>
<evidence type="ECO:0000256" key="2">
    <source>
        <dbReference type="ARBA" id="ARBA00010222"/>
    </source>
</evidence>
<proteinExistence type="inferred from homology"/>
<dbReference type="GO" id="GO:0016592">
    <property type="term" value="C:mediator complex"/>
    <property type="evidence" value="ECO:0007669"/>
    <property type="project" value="TreeGrafter"/>
</dbReference>